<evidence type="ECO:0000256" key="8">
    <source>
        <dbReference type="SAM" id="MobiDB-lite"/>
    </source>
</evidence>
<dbReference type="Pfam" id="PF13715">
    <property type="entry name" value="CarbopepD_reg_2"/>
    <property type="match status" value="1"/>
</dbReference>
<dbReference type="SUPFAM" id="SSF49464">
    <property type="entry name" value="Carboxypeptidase regulatory domain-like"/>
    <property type="match status" value="1"/>
</dbReference>
<comment type="subcellular location">
    <subcellularLocation>
        <location evidence="1 7">Cell outer membrane</location>
        <topology evidence="1 7">Multi-pass membrane protein</topology>
    </subcellularLocation>
</comment>
<dbReference type="NCBIfam" id="TIGR04056">
    <property type="entry name" value="OMP_RagA_SusC"/>
    <property type="match status" value="1"/>
</dbReference>
<dbReference type="RefSeq" id="WP_022161096.1">
    <property type="nucleotide sequence ID" value="NZ_CABJFF010000001.1"/>
</dbReference>
<keyword evidence="3 7" id="KW-1134">Transmembrane beta strand</keyword>
<comment type="caution">
    <text evidence="10">The sequence shown here is derived from an EMBL/GenBank/DDBJ whole genome shotgun (WGS) entry which is preliminary data.</text>
</comment>
<dbReference type="Gene3D" id="2.40.170.20">
    <property type="entry name" value="TonB-dependent receptor, beta-barrel domain"/>
    <property type="match status" value="1"/>
</dbReference>
<dbReference type="Proteomes" id="UP000284243">
    <property type="component" value="Unassembled WGS sequence"/>
</dbReference>
<proteinExistence type="inferred from homology"/>
<organism evidence="10 11">
    <name type="scientific">Odoribacter splanchnicus</name>
    <dbReference type="NCBI Taxonomy" id="28118"/>
    <lineage>
        <taxon>Bacteria</taxon>
        <taxon>Pseudomonadati</taxon>
        <taxon>Bacteroidota</taxon>
        <taxon>Bacteroidia</taxon>
        <taxon>Bacteroidales</taxon>
        <taxon>Odoribacteraceae</taxon>
        <taxon>Odoribacter</taxon>
    </lineage>
</organism>
<name>A0A412TU30_9BACT</name>
<dbReference type="AlphaFoldDB" id="A0A412TU30"/>
<keyword evidence="2 7" id="KW-0813">Transport</keyword>
<dbReference type="Gene3D" id="2.170.130.10">
    <property type="entry name" value="TonB-dependent receptor, plug domain"/>
    <property type="match status" value="1"/>
</dbReference>
<evidence type="ECO:0000256" key="7">
    <source>
        <dbReference type="PROSITE-ProRule" id="PRU01360"/>
    </source>
</evidence>
<dbReference type="InterPro" id="IPR039426">
    <property type="entry name" value="TonB-dep_rcpt-like"/>
</dbReference>
<sequence>MKKKRNGRSGKLPGLRKMVLMMKLCVFFLFASFLSVAANGYSQNTRLSLMKQNASVIEVLTEISQKTDMQFLYNDNELQGIQVNVSLKNATLYEMLDKIFAGLPLSYSILDSVIVISPKGKPLPQALKTVTITGQIKDKDGNPLPGATVRIKDTQMGVVSDQDGKFKLEVGEIKDLMLQVSFIGYKTQTVKPGEQRVLYIVLEEEAQKMDEVVVTGYFTKTKSSYTGSAVTVQAEELKRISPTNLFKALQAYEPSLQIVENNEYGSDPNKLPEILIRGKSSFEGKSNNPLFIMDGYEVDMQKVFDFDIERIKQITILKDASATAIYGSRAANGVIVIETKMPEKGRLTASYNFNATVEIPDLTDYDLLNAAEKLEFERLAGVYKDKDGNIGQQRKLDRLYESRHKEVLRGVNTYWLSKPLRTAFKHTHSLYLGGGNENSRYGININYGNNPGVMKGSKRDRLGLSFTWNYTISQKLRIGNMLSVDQNNTEESPYGSFSKYTEVNPYERAYDEMGRCIKRLSNGEANPVFDATLNNVNKSKSTSFNDNFDFEWYIVEGIRLTGRFAYTYGTTHSDVFVSPKSSQFEDQQDDKDKGSYDYSSSSTHSMDGNIVVNAWKSIDKHMFTLVLGANMQDNKEDNKSFSATGFLSDKLTNLDFAMQYREGAKPRGSVSQDRLIGFFANASYAYDNRYLFDFSYRTDGSSKFGKKNRFAPFWSAGIGWNIHNEKFWGNPEWLTQAKIRSSVGYTGNVTFSPYQAQTTYQYSSDNIYLNGVGADIIALGNEDLKWQRKFTVNLGCDLDFWEGRFSLTGEYFREYTKDVLMDISLPPSLGFIDYKENFGEMENKGWSLNLRTQMLRDTERELYWSLAFGTSDSKNKIKKITDKLGAMNDENNKNETKKPVPLYEEGESLDALKAVPSLGIDPETGKEVFVKKDGSLTTIWDYNDKVVCGTTDPKFRGTLNSFLTFKGISLNMSFNFQWGGQTYNQTLASRVEGVNPNSNCDRRVLYDRWKKPGDRTFFKNIALEENVSNLTTRFVQDYNYFQIGSISLGYEMRRELCRKIGLTGLRFNFNMGDIARFSSVKEERGLSYPFARQFTFSLSASL</sequence>
<evidence type="ECO:0000259" key="9">
    <source>
        <dbReference type="SMART" id="SM00965"/>
    </source>
</evidence>
<keyword evidence="5 7" id="KW-0472">Membrane</keyword>
<evidence type="ECO:0000256" key="5">
    <source>
        <dbReference type="ARBA" id="ARBA00023136"/>
    </source>
</evidence>
<dbReference type="GO" id="GO:0009279">
    <property type="term" value="C:cell outer membrane"/>
    <property type="evidence" value="ECO:0007669"/>
    <property type="project" value="UniProtKB-SubCell"/>
</dbReference>
<dbReference type="Pfam" id="PF07715">
    <property type="entry name" value="Plug"/>
    <property type="match status" value="1"/>
</dbReference>
<dbReference type="SMART" id="SM00965">
    <property type="entry name" value="STN"/>
    <property type="match status" value="1"/>
</dbReference>
<feature type="region of interest" description="Disordered" evidence="8">
    <location>
        <begin position="579"/>
        <end position="603"/>
    </location>
</feature>
<evidence type="ECO:0000313" key="11">
    <source>
        <dbReference type="Proteomes" id="UP000284243"/>
    </source>
</evidence>
<dbReference type="InterPro" id="IPR011662">
    <property type="entry name" value="Secretin/TonB_short_N"/>
</dbReference>
<evidence type="ECO:0000256" key="6">
    <source>
        <dbReference type="ARBA" id="ARBA00023237"/>
    </source>
</evidence>
<dbReference type="InterPro" id="IPR037066">
    <property type="entry name" value="Plug_dom_sf"/>
</dbReference>
<evidence type="ECO:0000256" key="2">
    <source>
        <dbReference type="ARBA" id="ARBA00022448"/>
    </source>
</evidence>
<dbReference type="SUPFAM" id="SSF56935">
    <property type="entry name" value="Porins"/>
    <property type="match status" value="1"/>
</dbReference>
<dbReference type="EMBL" id="QRYC01000005">
    <property type="protein sequence ID" value="RGU57385.1"/>
    <property type="molecule type" value="Genomic_DNA"/>
</dbReference>
<evidence type="ECO:0000256" key="3">
    <source>
        <dbReference type="ARBA" id="ARBA00022452"/>
    </source>
</evidence>
<dbReference type="InterPro" id="IPR008969">
    <property type="entry name" value="CarboxyPept-like_regulatory"/>
</dbReference>
<protein>
    <submittedName>
        <fullName evidence="10">SusC/RagA family TonB-linked outer membrane protein</fullName>
    </submittedName>
</protein>
<evidence type="ECO:0000256" key="4">
    <source>
        <dbReference type="ARBA" id="ARBA00022692"/>
    </source>
</evidence>
<evidence type="ECO:0000313" key="10">
    <source>
        <dbReference type="EMBL" id="RGU57385.1"/>
    </source>
</evidence>
<dbReference type="PROSITE" id="PS52016">
    <property type="entry name" value="TONB_DEPENDENT_REC_3"/>
    <property type="match status" value="1"/>
</dbReference>
<dbReference type="InterPro" id="IPR036942">
    <property type="entry name" value="Beta-barrel_TonB_sf"/>
</dbReference>
<keyword evidence="4 7" id="KW-0812">Transmembrane</keyword>
<reference evidence="10 11" key="1">
    <citation type="submission" date="2018-08" db="EMBL/GenBank/DDBJ databases">
        <title>A genome reference for cultivated species of the human gut microbiota.</title>
        <authorList>
            <person name="Zou Y."/>
            <person name="Xue W."/>
            <person name="Luo G."/>
        </authorList>
    </citation>
    <scope>NUCLEOTIDE SEQUENCE [LARGE SCALE GENOMIC DNA]</scope>
    <source>
        <strain evidence="10 11">AF16-14</strain>
    </source>
</reference>
<dbReference type="NCBIfam" id="TIGR04057">
    <property type="entry name" value="SusC_RagA_signa"/>
    <property type="match status" value="1"/>
</dbReference>
<dbReference type="Gene3D" id="2.60.40.1120">
    <property type="entry name" value="Carboxypeptidase-like, regulatory domain"/>
    <property type="match status" value="1"/>
</dbReference>
<accession>A0A412TU30</accession>
<dbReference type="InterPro" id="IPR023997">
    <property type="entry name" value="TonB-dep_OMP_SusC/RagA_CS"/>
</dbReference>
<keyword evidence="6 7" id="KW-0998">Cell outer membrane</keyword>
<comment type="similarity">
    <text evidence="7">Belongs to the TonB-dependent receptor family.</text>
</comment>
<feature type="domain" description="Secretin/TonB short N-terminal" evidence="9">
    <location>
        <begin position="69"/>
        <end position="119"/>
    </location>
</feature>
<gene>
    <name evidence="10" type="ORF">DWW57_05335</name>
</gene>
<dbReference type="InterPro" id="IPR012910">
    <property type="entry name" value="Plug_dom"/>
</dbReference>
<dbReference type="InterPro" id="IPR023996">
    <property type="entry name" value="TonB-dep_OMP_SusC/RagA"/>
</dbReference>
<evidence type="ECO:0000256" key="1">
    <source>
        <dbReference type="ARBA" id="ARBA00004571"/>
    </source>
</evidence>